<dbReference type="Proteomes" id="UP000325289">
    <property type="component" value="Unassembled WGS sequence"/>
</dbReference>
<evidence type="ECO:0000313" key="2">
    <source>
        <dbReference type="Proteomes" id="UP000325289"/>
    </source>
</evidence>
<reference evidence="1 2" key="1">
    <citation type="submission" date="2016-10" db="EMBL/GenBank/DDBJ databases">
        <authorList>
            <person name="Varghese N."/>
            <person name="Submissions S."/>
        </authorList>
    </citation>
    <scope>NUCLEOTIDE SEQUENCE [LARGE SCALE GENOMIC DNA]</scope>
    <source>
        <strain evidence="2">YIM D21,KCTC 23444,ACCC 10710</strain>
    </source>
</reference>
<proteinExistence type="predicted"/>
<sequence length="72" mass="7642">MLRSRTADTFRLIPHGQAGHLSIAVGVAEAGAKYPARAVPTDASRPGGVPPACYGRMAGFACVLWMQDRIVF</sequence>
<gene>
    <name evidence="1" type="ORF">SAMN04515678_109184</name>
</gene>
<accession>A0A1I2ADK5</accession>
<organism evidence="1 2">
    <name type="scientific">Roseivivax sediminis</name>
    <dbReference type="NCBI Taxonomy" id="936889"/>
    <lineage>
        <taxon>Bacteria</taxon>
        <taxon>Pseudomonadati</taxon>
        <taxon>Pseudomonadota</taxon>
        <taxon>Alphaproteobacteria</taxon>
        <taxon>Rhodobacterales</taxon>
        <taxon>Roseobacteraceae</taxon>
        <taxon>Roseivivax</taxon>
    </lineage>
</organism>
<protein>
    <submittedName>
        <fullName evidence="1">Uncharacterized protein</fullName>
    </submittedName>
</protein>
<evidence type="ECO:0000313" key="1">
    <source>
        <dbReference type="EMBL" id="SFE41817.1"/>
    </source>
</evidence>
<name>A0A1I2ADK5_9RHOB</name>
<dbReference type="EMBL" id="FOMS01000009">
    <property type="protein sequence ID" value="SFE41817.1"/>
    <property type="molecule type" value="Genomic_DNA"/>
</dbReference>
<dbReference type="AlphaFoldDB" id="A0A1I2ADK5"/>
<keyword evidence="2" id="KW-1185">Reference proteome</keyword>